<evidence type="ECO:0000313" key="2">
    <source>
        <dbReference type="Proteomes" id="UP000008237"/>
    </source>
</evidence>
<protein>
    <submittedName>
        <fullName evidence="1">Uncharacterized protein</fullName>
    </submittedName>
</protein>
<proteinExistence type="predicted"/>
<dbReference type="Proteomes" id="UP000008237">
    <property type="component" value="Unassembled WGS sequence"/>
</dbReference>
<sequence>MDLRLVYSHDGEIHFGTMLLERGRGPLITGKTSDSSDTHEISRVLKSANLSSLHVVSTECGAEPRRAEQGRAGQGSAAQIESIQLLSREASILFIHLNHFDLDGCRWLIIK</sequence>
<accession>E2BJE8</accession>
<dbReference type="AlphaFoldDB" id="E2BJE8"/>
<reference evidence="1 2" key="1">
    <citation type="journal article" date="2010" name="Science">
        <title>Genomic comparison of the ants Camponotus floridanus and Harpegnathos saltator.</title>
        <authorList>
            <person name="Bonasio R."/>
            <person name="Zhang G."/>
            <person name="Ye C."/>
            <person name="Mutti N.S."/>
            <person name="Fang X."/>
            <person name="Qin N."/>
            <person name="Donahue G."/>
            <person name="Yang P."/>
            <person name="Li Q."/>
            <person name="Li C."/>
            <person name="Zhang P."/>
            <person name="Huang Z."/>
            <person name="Berger S.L."/>
            <person name="Reinberg D."/>
            <person name="Wang J."/>
            <person name="Liebig J."/>
        </authorList>
    </citation>
    <scope>NUCLEOTIDE SEQUENCE [LARGE SCALE GENOMIC DNA]</scope>
    <source>
        <strain evidence="1 2">R22 G/1</strain>
    </source>
</reference>
<keyword evidence="2" id="KW-1185">Reference proteome</keyword>
<organism evidence="2">
    <name type="scientific">Harpegnathos saltator</name>
    <name type="common">Jerdon's jumping ant</name>
    <dbReference type="NCBI Taxonomy" id="610380"/>
    <lineage>
        <taxon>Eukaryota</taxon>
        <taxon>Metazoa</taxon>
        <taxon>Ecdysozoa</taxon>
        <taxon>Arthropoda</taxon>
        <taxon>Hexapoda</taxon>
        <taxon>Insecta</taxon>
        <taxon>Pterygota</taxon>
        <taxon>Neoptera</taxon>
        <taxon>Endopterygota</taxon>
        <taxon>Hymenoptera</taxon>
        <taxon>Apocrita</taxon>
        <taxon>Aculeata</taxon>
        <taxon>Formicoidea</taxon>
        <taxon>Formicidae</taxon>
        <taxon>Ponerinae</taxon>
        <taxon>Ponerini</taxon>
        <taxon>Harpegnathos</taxon>
    </lineage>
</organism>
<dbReference type="InParanoid" id="E2BJE8"/>
<gene>
    <name evidence="1" type="ORF">EAI_10087</name>
</gene>
<name>E2BJE8_HARSA</name>
<evidence type="ECO:0000313" key="1">
    <source>
        <dbReference type="EMBL" id="EFN84298.1"/>
    </source>
</evidence>
<dbReference type="EMBL" id="GL448558">
    <property type="protein sequence ID" value="EFN84298.1"/>
    <property type="molecule type" value="Genomic_DNA"/>
</dbReference>